<proteinExistence type="evidence at transcript level"/>
<sequence length="97" mass="11188">MSLSLVFRAASYFKLVPFHSSSSNQFLQPPGWVVLTQTLVLLHFEMFSYQNVPKSAQGKGNLQPETNIHLFHFLTFPKQISRNLFNSLLCLMCLTYF</sequence>
<dbReference type="AlphaFoldDB" id="K7BQH8"/>
<organism evidence="2">
    <name type="scientific">Pan troglodytes</name>
    <name type="common">Chimpanzee</name>
    <dbReference type="NCBI Taxonomy" id="9598"/>
    <lineage>
        <taxon>Eukaryota</taxon>
        <taxon>Metazoa</taxon>
        <taxon>Chordata</taxon>
        <taxon>Craniata</taxon>
        <taxon>Vertebrata</taxon>
        <taxon>Euteleostomi</taxon>
        <taxon>Mammalia</taxon>
        <taxon>Eutheria</taxon>
        <taxon>Euarchontoglires</taxon>
        <taxon>Primates</taxon>
        <taxon>Haplorrhini</taxon>
        <taxon>Catarrhini</taxon>
        <taxon>Hominidae</taxon>
        <taxon>Pan</taxon>
    </lineage>
</organism>
<evidence type="ECO:0000313" key="2">
    <source>
        <dbReference type="EMBL" id="JAA32511.1"/>
    </source>
</evidence>
<dbReference type="EMBL" id="GABD01000589">
    <property type="protein sequence ID" value="JAA32511.1"/>
    <property type="molecule type" value="mRNA"/>
</dbReference>
<accession>K7BQH8</accession>
<dbReference type="EMBL" id="GABF01000865">
    <property type="protein sequence ID" value="JAA21280.1"/>
    <property type="molecule type" value="mRNA"/>
</dbReference>
<evidence type="ECO:0000313" key="1">
    <source>
        <dbReference type="EMBL" id="JAA21280.1"/>
    </source>
</evidence>
<keyword evidence="2" id="KW-0812">Transmembrane</keyword>
<name>K7BQH8_PANTR</name>
<reference evidence="2" key="1">
    <citation type="submission" date="2012-10" db="EMBL/GenBank/DDBJ databases">
        <title>De novo assembly of the reference chimpanzee transcriptome from NextGen mRNA sequences.</title>
        <authorList>
            <person name="Maudhoo M.D."/>
            <person name="Meehan D.T."/>
            <person name="Norgren R.B.Jr."/>
        </authorList>
    </citation>
    <scope>NUCLEOTIDE SEQUENCE</scope>
    <source>
        <tissue evidence="2">Skin</tissue>
        <tissue evidence="1">Smooth vascular</tissue>
    </source>
</reference>
<protein>
    <submittedName>
        <fullName evidence="2">Transmembrane protein 167B</fullName>
    </submittedName>
</protein>
<keyword evidence="2" id="KW-0472">Membrane</keyword>
<gene>
    <name evidence="2" type="primary">TMEM167B</name>
</gene>